<keyword evidence="3" id="KW-1185">Reference proteome</keyword>
<feature type="signal peptide" evidence="1">
    <location>
        <begin position="1"/>
        <end position="20"/>
    </location>
</feature>
<protein>
    <recommendedName>
        <fullName evidence="4">Lipoprotein</fullName>
    </recommendedName>
</protein>
<evidence type="ECO:0000313" key="3">
    <source>
        <dbReference type="Proteomes" id="UP001243009"/>
    </source>
</evidence>
<reference evidence="2 3" key="1">
    <citation type="submission" date="2023-08" db="EMBL/GenBank/DDBJ databases">
        <title>The draft genome sequence of Paracraurococcus sp. LOR1-02.</title>
        <authorList>
            <person name="Kingkaew E."/>
            <person name="Tanasupawat S."/>
        </authorList>
    </citation>
    <scope>NUCLEOTIDE SEQUENCE [LARGE SCALE GENOMIC DNA]</scope>
    <source>
        <strain evidence="2 3">LOR1-02</strain>
    </source>
</reference>
<organism evidence="2 3">
    <name type="scientific">Paracraurococcus lichenis</name>
    <dbReference type="NCBI Taxonomy" id="3064888"/>
    <lineage>
        <taxon>Bacteria</taxon>
        <taxon>Pseudomonadati</taxon>
        <taxon>Pseudomonadota</taxon>
        <taxon>Alphaproteobacteria</taxon>
        <taxon>Acetobacterales</taxon>
        <taxon>Roseomonadaceae</taxon>
        <taxon>Paracraurococcus</taxon>
    </lineage>
</organism>
<dbReference type="Proteomes" id="UP001243009">
    <property type="component" value="Unassembled WGS sequence"/>
</dbReference>
<keyword evidence="1" id="KW-0732">Signal</keyword>
<evidence type="ECO:0000313" key="2">
    <source>
        <dbReference type="EMBL" id="MDO9707293.1"/>
    </source>
</evidence>
<dbReference type="RefSeq" id="WP_305102158.1">
    <property type="nucleotide sequence ID" value="NZ_JAUTWS010000002.1"/>
</dbReference>
<evidence type="ECO:0000256" key="1">
    <source>
        <dbReference type="SAM" id="SignalP"/>
    </source>
</evidence>
<name>A0ABT9DTT5_9PROT</name>
<evidence type="ECO:0008006" key="4">
    <source>
        <dbReference type="Google" id="ProtNLM"/>
    </source>
</evidence>
<dbReference type="EMBL" id="JAUTWS010000002">
    <property type="protein sequence ID" value="MDO9707293.1"/>
    <property type="molecule type" value="Genomic_DNA"/>
</dbReference>
<proteinExistence type="predicted"/>
<accession>A0ABT9DTT5</accession>
<gene>
    <name evidence="2" type="ORF">Q7A36_02980</name>
</gene>
<dbReference type="PROSITE" id="PS51257">
    <property type="entry name" value="PROKAR_LIPOPROTEIN"/>
    <property type="match status" value="1"/>
</dbReference>
<comment type="caution">
    <text evidence="2">The sequence shown here is derived from an EMBL/GenBank/DDBJ whole genome shotgun (WGS) entry which is preliminary data.</text>
</comment>
<sequence length="122" mass="13045">MRRGILLGMAAGALALAGCAAPQPATPLPDPAVVAMHEWDHGAPWGPEEQPWVAPPQVLAAGPGFWGPDYWGPGYWGPSVGLGLGFGVYRGHWWRGHRGYYGGHFGGWRGGHFHGGGRRGRR</sequence>
<feature type="chain" id="PRO_5045330177" description="Lipoprotein" evidence="1">
    <location>
        <begin position="21"/>
        <end position="122"/>
    </location>
</feature>